<evidence type="ECO:0000256" key="1">
    <source>
        <dbReference type="ARBA" id="ARBA00023242"/>
    </source>
</evidence>
<dbReference type="GO" id="GO:0003677">
    <property type="term" value="F:DNA binding"/>
    <property type="evidence" value="ECO:0007669"/>
    <property type="project" value="InterPro"/>
</dbReference>
<evidence type="ECO:0008006" key="8">
    <source>
        <dbReference type="Google" id="ProtNLM"/>
    </source>
</evidence>
<dbReference type="Gene3D" id="3.40.50.1580">
    <property type="entry name" value="Nucleoside phosphorylase domain"/>
    <property type="match status" value="2"/>
</dbReference>
<evidence type="ECO:0000313" key="7">
    <source>
        <dbReference type="Proteomes" id="UP000286921"/>
    </source>
</evidence>
<dbReference type="Pfam" id="PF04082">
    <property type="entry name" value="Fungal_trans"/>
    <property type="match status" value="1"/>
</dbReference>
<feature type="region of interest" description="Disordered" evidence="2">
    <location>
        <begin position="402"/>
        <end position="423"/>
    </location>
</feature>
<keyword evidence="7" id="KW-1185">Reference proteome</keyword>
<feature type="region of interest" description="Disordered" evidence="2">
    <location>
        <begin position="336"/>
        <end position="375"/>
    </location>
</feature>
<keyword evidence="1" id="KW-0539">Nucleus</keyword>
<feature type="domain" description="Nucleoside phosphorylase" evidence="4">
    <location>
        <begin position="1365"/>
        <end position="1644"/>
    </location>
</feature>
<keyword evidence="3" id="KW-0472">Membrane</keyword>
<organism evidence="6 7">
    <name type="scientific">Aspergillus awamori</name>
    <name type="common">Black koji mold</name>
    <dbReference type="NCBI Taxonomy" id="105351"/>
    <lineage>
        <taxon>Eukaryota</taxon>
        <taxon>Fungi</taxon>
        <taxon>Dikarya</taxon>
        <taxon>Ascomycota</taxon>
        <taxon>Pezizomycotina</taxon>
        <taxon>Eurotiomycetes</taxon>
        <taxon>Eurotiomycetidae</taxon>
        <taxon>Eurotiales</taxon>
        <taxon>Aspergillaceae</taxon>
        <taxon>Aspergillus</taxon>
    </lineage>
</organism>
<dbReference type="GO" id="GO:0009116">
    <property type="term" value="P:nucleoside metabolic process"/>
    <property type="evidence" value="ECO:0007669"/>
    <property type="project" value="InterPro"/>
</dbReference>
<keyword evidence="3" id="KW-1133">Transmembrane helix</keyword>
<evidence type="ECO:0000256" key="2">
    <source>
        <dbReference type="SAM" id="MobiDB-lite"/>
    </source>
</evidence>
<feature type="compositionally biased region" description="Polar residues" evidence="2">
    <location>
        <begin position="366"/>
        <end position="375"/>
    </location>
</feature>
<dbReference type="InterPro" id="IPR007219">
    <property type="entry name" value="XnlR_reg_dom"/>
</dbReference>
<comment type="caution">
    <text evidence="6">The sequence shown here is derived from an EMBL/GenBank/DDBJ whole genome shotgun (WGS) entry which is preliminary data.</text>
</comment>
<dbReference type="CDD" id="cd12148">
    <property type="entry name" value="fungal_TF_MHR"/>
    <property type="match status" value="1"/>
</dbReference>
<dbReference type="GO" id="GO:0006351">
    <property type="term" value="P:DNA-templated transcription"/>
    <property type="evidence" value="ECO:0007669"/>
    <property type="project" value="InterPro"/>
</dbReference>
<feature type="transmembrane region" description="Helical" evidence="3">
    <location>
        <begin position="2030"/>
        <end position="2052"/>
    </location>
</feature>
<keyword evidence="3" id="KW-0812">Transmembrane</keyword>
<feature type="transmembrane region" description="Helical" evidence="3">
    <location>
        <begin position="2353"/>
        <end position="2373"/>
    </location>
</feature>
<dbReference type="Proteomes" id="UP000286921">
    <property type="component" value="Unassembled WGS sequence"/>
</dbReference>
<sequence>MRAHPHQNRKVPPRHDEYNVGWICVLPIEMAVAKLMLDEIHPPLPMPPDDPNAYVLGRVGNHNIVIACLPDGTYGSTASAVLERQVSSSFPAIRFYLSVGIGGGIPSSKADIRLGDVVVSQPIGKSGGLIRYDLGKVLSLDESSRTESLNQVPEFLLTALAALQANHNLTGLMGGHVARYLSDMQEKLPPAAAEKFARPEEDFLFQPEYEHIGFDSCADCDRSKLVLRPDREHEEPVIHYGSIASGTQVMKYGQLRDRIGQDLGVLCFELEAAGLLDNLPCLAIRGISDYADSHKNKTWQGYAAAAAAAYAKELLLVVPAIEKKIHTASFSVRAMSPSNRARSTDASGYSNPTPGWSRQKEGTFNAPPTDSGYASTTHQKVLRGEEYRTEYVHDVQSIVSGEERFSSPPAAASPRKAEDYSEDTESIYTARTGISPSDKESYISELVNDLFRKVQYDQDAQNLPERIHGILPQLLKAFAMRFGQFGSTQIHRDIMMLIKYPDSEIANGLRVKYLEDQTETHVSRQDDTKMELGDLMDLWDQNLEDADDDLAIPQFDSGAENSDSDEDILIEDDENLPEHATYRKLITGSPVYEWLLGSLRRKLQLHPAEPNVQDAIRDRILKTLPSSRRVSRYDQPTVYQVVYLLKWDPVSFIAEQEYDISKEGFLGKIITITGTSQDAQAMTCLQYLHQTWHSYGANILQLVEAALVDERGYEHRCTLPDNTQLAAWANEKEFLVEVTGIEGSIAEIGEQLAWLGSVLRSSPHDSRISYCTPFVSNASVEDVPTPLSQTPTLTRVSCTIDFKVDEQEQASSSPPLGQCWHDLFRNPTVAMGFPIPYRSRKYTGLEIPLNILVGLAQAKQVDVFSDKLFIKGFSSLLIPTEYIRDQDQMIWHLRYNVHGDRISYLDGIEAHVGHITLADLESSRHILGWCSDAKCYAGAADASYSINRSWLRPPSSRCSLNNTFIAAGRLITGGDPAIYGNKDLPYRLMRDEYIEKLSWIARQYVVMWDAGGKRGWLVNGPCALLHLLIASLHFNRTGPLGFAFHLTPTDIKVPENTITPSSAMEVLLNPDNLCLTLYHAKQSEQNEATLPTVQIKDRVDRLYSMLEKIMDHQAEVMGTEGAASRKMARGILEGWDFKDLATEEDPLYPRFCKLGTRGKSWVELTRDVRAAVLFGTGFGEILRPVDNGQLCPYWSRMPEGKSYLAVSGYDLANIIDRFGNPHSSPVRLTRNLIWCNCLGNGPPACKCIGCPEQTDHSELAQVVLPSHFRKRIPKHNAVRPSGWSHGAILFGYNRDLRWTWSDTGFPEQEDVLSCSDDNSGSDSDDDFHDSGIGTSLAPSATANGPGRLPLSRTPPEGITHEDYEVGIVCALSKELLAVRALFDSPHPDLEKDRNDPNCYCLGRMKGFNVVAAGLPHDDYGTNSATNVASHLIRTFPRLKFCLVVGIGGGVPSAARDIRLGDVVVGTGVIQGDMGKWIQNSEFKMTAQKQQPPPYLRAVITKIRSNGFISFESASNPLLDDLSLIASMKPEYSYPGAGKDMLFDPGDVHVETEPTCDNCIGSRRPRTRQHDGPNVFYGLIASGNQVVRDARYRDRLGQENVICVEMEAAGVMRTTTDCLVIRGICDYADSHKNDQWQEYAAATAAAYAKFFLSHMREGVHEFAIRVPSRLEAPTGAVHLQKQKRAALCADYDQHMVLKSDVLSRHARGHNQPAANAAVTRPGARLPATSTNQAPADRSSTMTADTQNYVLGIGAESARPLQHGSSAPHNSAFSAALDQQSTSLDFLANVSAHQPRTEPIANQVMASEHQEYLGWNDVPVPDQQCYRGTMLDPLHNDILQFWLEPQGDSISQQGSIDLGGNSNLGMLGGAVASSESRPSIGSMSLSSGGSIPIERFARVQRYWLAPSNNTGRLMNSLWHDIAYSEEDNVFAFRPTHSSSGPSGYLQGSRYGVDEECRQRLYTIFSQSRGQFQMRSSESTAVSPFTQPPRNNSNFPPAEILDMALDLFFRDFHPLVPFIHVPTFSAKDARPSLLYAMCLIGMVLLGTKGTLNFVINNFSSMLESITADLAKCSVGVEGSLSTVSTFAAAFLFLNLAAMTGEKEHLEKCQMLYVNLISIAQRHGLFAAREGQVLDANLFDAIPNTETRWKAWSKVESVKRPIIVPDSVQMILPCEEALFRATSSTRWMQLSDSDKVRLMPTILMPSENVDVPTLHSPVDDFCMYAVLAMVQSRLSEAYYRLLSNRASYPFAPCNTYAMDGRARCLPSLQLQLTSKYGDVLDRLNPNAAVMWHNMCMTLTADTQIFDMAAGRSGPGPARKALDDIAAWSQTPAARRACLHAAHIYRAMTNRRASDHTMFHSVFSLFYAALVLGLYVFMVPNPSETQRGGNSIELFDDIDWQKVGTEGFTSFMEPRKGQPFPPSEEPALEFIKNGGTVYLRGVPIQGGYQAARRILLDYAGLLKDTGKWSVRKFSYVLHIMSDVLMDVE</sequence>
<name>A0A401L5K2_ASPAW</name>
<feature type="region of interest" description="Disordered" evidence="2">
    <location>
        <begin position="1311"/>
        <end position="1357"/>
    </location>
</feature>
<dbReference type="GO" id="GO:0003824">
    <property type="term" value="F:catalytic activity"/>
    <property type="evidence" value="ECO:0007669"/>
    <property type="project" value="InterPro"/>
</dbReference>
<dbReference type="STRING" id="105351.A0A401L5K2"/>
<feature type="region of interest" description="Disordered" evidence="2">
    <location>
        <begin position="1710"/>
        <end position="1739"/>
    </location>
</feature>
<evidence type="ECO:0000256" key="3">
    <source>
        <dbReference type="SAM" id="Phobius"/>
    </source>
</evidence>
<evidence type="ECO:0000259" key="5">
    <source>
        <dbReference type="Pfam" id="PF04082"/>
    </source>
</evidence>
<dbReference type="PANTHER" id="PTHR46082">
    <property type="entry name" value="ATP/GTP-BINDING PROTEIN-RELATED"/>
    <property type="match status" value="1"/>
</dbReference>
<dbReference type="Pfam" id="PF01048">
    <property type="entry name" value="PNP_UDP_1"/>
    <property type="match status" value="1"/>
</dbReference>
<protein>
    <recommendedName>
        <fullName evidence="8">Nucleoside phosphorylase domain-containing protein</fullName>
    </recommendedName>
</protein>
<feature type="compositionally biased region" description="Polar residues" evidence="2">
    <location>
        <begin position="336"/>
        <end position="356"/>
    </location>
</feature>
<dbReference type="GO" id="GO:0008270">
    <property type="term" value="F:zinc ion binding"/>
    <property type="evidence" value="ECO:0007669"/>
    <property type="project" value="InterPro"/>
</dbReference>
<reference evidence="6 7" key="1">
    <citation type="submission" date="2016-09" db="EMBL/GenBank/DDBJ databases">
        <title>Aspergillus awamori IFM 58123T.</title>
        <authorList>
            <person name="Kusuya Y."/>
            <person name="Shimizu M."/>
            <person name="Takahashi H."/>
            <person name="Yaguchi T."/>
        </authorList>
    </citation>
    <scope>NUCLEOTIDE SEQUENCE [LARGE SCALE GENOMIC DNA]</scope>
    <source>
        <strain evidence="6 7">IFM 58123</strain>
    </source>
</reference>
<evidence type="ECO:0000259" key="4">
    <source>
        <dbReference type="Pfam" id="PF01048"/>
    </source>
</evidence>
<dbReference type="SUPFAM" id="SSF53167">
    <property type="entry name" value="Purine and uridine phosphorylases"/>
    <property type="match status" value="2"/>
</dbReference>
<accession>A0A401L5K2</accession>
<dbReference type="PANTHER" id="PTHR46082:SF11">
    <property type="entry name" value="AAA+ ATPASE DOMAIN-CONTAINING PROTEIN-RELATED"/>
    <property type="match status" value="1"/>
</dbReference>
<evidence type="ECO:0000313" key="6">
    <source>
        <dbReference type="EMBL" id="GCB26853.1"/>
    </source>
</evidence>
<dbReference type="InterPro" id="IPR053137">
    <property type="entry name" value="NLR-like"/>
</dbReference>
<feature type="compositionally biased region" description="Polar residues" evidence="2">
    <location>
        <begin position="1332"/>
        <end position="1342"/>
    </location>
</feature>
<dbReference type="InterPro" id="IPR035994">
    <property type="entry name" value="Nucleoside_phosphorylase_sf"/>
</dbReference>
<feature type="domain" description="Xylanolytic transcriptional activator regulatory" evidence="5">
    <location>
        <begin position="2002"/>
        <end position="2045"/>
    </location>
</feature>
<proteinExistence type="predicted"/>
<feature type="compositionally biased region" description="Polar residues" evidence="2">
    <location>
        <begin position="1726"/>
        <end position="1739"/>
    </location>
</feature>
<gene>
    <name evidence="6" type="ORF">AAWM_09738</name>
</gene>
<dbReference type="EMBL" id="BDHI01000028">
    <property type="protein sequence ID" value="GCB26853.1"/>
    <property type="molecule type" value="Genomic_DNA"/>
</dbReference>
<dbReference type="InterPro" id="IPR000845">
    <property type="entry name" value="Nucleoside_phosphorylase_d"/>
</dbReference>